<dbReference type="SUPFAM" id="SSF52964">
    <property type="entry name" value="TolB, N-terminal domain"/>
    <property type="match status" value="1"/>
</dbReference>
<dbReference type="Gene3D" id="3.40.50.10070">
    <property type="entry name" value="TolB, N-terminal domain"/>
    <property type="match status" value="1"/>
</dbReference>
<name>E6QHZ1_9ZZZZ</name>
<protein>
    <submittedName>
        <fullName evidence="5">TolB-like protein</fullName>
    </submittedName>
</protein>
<dbReference type="PANTHER" id="PTHR36842:SF1">
    <property type="entry name" value="PROTEIN TOLB"/>
    <property type="match status" value="1"/>
</dbReference>
<evidence type="ECO:0000256" key="4">
    <source>
        <dbReference type="ARBA" id="ARBA00022764"/>
    </source>
</evidence>
<dbReference type="PANTHER" id="PTHR36842">
    <property type="entry name" value="PROTEIN TOLB HOMOLOG"/>
    <property type="match status" value="1"/>
</dbReference>
<dbReference type="InterPro" id="IPR014167">
    <property type="entry name" value="Tol-Pal_TolB"/>
</dbReference>
<dbReference type="InterPro" id="IPR011659">
    <property type="entry name" value="WD40"/>
</dbReference>
<dbReference type="Pfam" id="PF07676">
    <property type="entry name" value="PD40"/>
    <property type="match status" value="3"/>
</dbReference>
<dbReference type="InterPro" id="IPR011042">
    <property type="entry name" value="6-blade_b-propeller_TolB-like"/>
</dbReference>
<dbReference type="NCBIfam" id="TIGR02800">
    <property type="entry name" value="propeller_TolB"/>
    <property type="match status" value="1"/>
</dbReference>
<evidence type="ECO:0000313" key="5">
    <source>
        <dbReference type="EMBL" id="CBI06856.1"/>
    </source>
</evidence>
<keyword evidence="4" id="KW-0574">Periplasm</keyword>
<dbReference type="Gene3D" id="2.120.10.30">
    <property type="entry name" value="TolB, C-terminal domain"/>
    <property type="match status" value="2"/>
</dbReference>
<dbReference type="GO" id="GO:0017038">
    <property type="term" value="P:protein import"/>
    <property type="evidence" value="ECO:0007669"/>
    <property type="project" value="InterPro"/>
</dbReference>
<evidence type="ECO:0000256" key="1">
    <source>
        <dbReference type="ARBA" id="ARBA00004418"/>
    </source>
</evidence>
<dbReference type="AlphaFoldDB" id="E6QHZ1"/>
<evidence type="ECO:0000256" key="3">
    <source>
        <dbReference type="ARBA" id="ARBA00022729"/>
    </source>
</evidence>
<dbReference type="PROSITE" id="PS51257">
    <property type="entry name" value="PROKAR_LIPOPROTEIN"/>
    <property type="match status" value="1"/>
</dbReference>
<organism evidence="5">
    <name type="scientific">mine drainage metagenome</name>
    <dbReference type="NCBI Taxonomy" id="410659"/>
    <lineage>
        <taxon>unclassified sequences</taxon>
        <taxon>metagenomes</taxon>
        <taxon>ecological metagenomes</taxon>
    </lineage>
</organism>
<evidence type="ECO:0000256" key="2">
    <source>
        <dbReference type="ARBA" id="ARBA00009820"/>
    </source>
</evidence>
<keyword evidence="3" id="KW-0732">Signal</keyword>
<comment type="caution">
    <text evidence="5">The sequence shown here is derived from an EMBL/GenBank/DDBJ whole genome shotgun (WGS) entry which is preliminary data.</text>
</comment>
<dbReference type="EMBL" id="CABQ01000027">
    <property type="protein sequence ID" value="CBI06856.1"/>
    <property type="molecule type" value="Genomic_DNA"/>
</dbReference>
<accession>E6QHZ1</accession>
<sequence length="453" mass="48838">MTVSRLSLRFLALGVFVLLGCGFMPLHAQDWVHIGSNIPDGGQRIRLAAADMKPVGTDPQTPILKATFDATLFNDLSNAGIFDMVAKSMAPPVTPGSPQEVNLGQWAAAPANAAMVAFGALSASNGRLVVYGWVYDAHNTASPQVLGKQYTDVANADNARMLAHKFADDIIARLGGGINGIAETKLYFVSARNGSKQIWAMDYDGQNQHEVVNSGTLSLSPRISPDNSTLAFATLGRQGWAIRMYSLNLGRLIAFQAGTTGGSNLSPAWSADGNHVAFSSSRSGDPEIWVADSNGGNLRKLTAFRGPDVSPVWNPRTNAQIAWVSGRTGLPQIYIMDSDGGNIQRMTDGGYAISPSWSPNGQFLAFSWNRKYGPGAPGGQDIYVMDIASMRWLQLTHDAGSNDFPSWSPDGRHLVFERSTSGRAAIWSMLADGTQQQQLTHTGRDFMPNWSWK</sequence>
<proteinExistence type="inferred from homology"/>
<gene>
    <name evidence="5" type="ORF">CARN6_0132</name>
</gene>
<dbReference type="GO" id="GO:0042597">
    <property type="term" value="C:periplasmic space"/>
    <property type="evidence" value="ECO:0007669"/>
    <property type="project" value="UniProtKB-SubCell"/>
</dbReference>
<reference evidence="5" key="1">
    <citation type="submission" date="2009-10" db="EMBL/GenBank/DDBJ databases">
        <title>Diversity of trophic interactions inside an arsenic-rich microbial ecosystem.</title>
        <authorList>
            <person name="Bertin P.N."/>
            <person name="Heinrich-Salmeron A."/>
            <person name="Pelletier E."/>
            <person name="Goulhen-Chollet F."/>
            <person name="Arsene-Ploetze F."/>
            <person name="Gallien S."/>
            <person name="Calteau A."/>
            <person name="Vallenet D."/>
            <person name="Casiot C."/>
            <person name="Chane-Woon-Ming B."/>
            <person name="Giloteaux L."/>
            <person name="Barakat M."/>
            <person name="Bonnefoy V."/>
            <person name="Bruneel O."/>
            <person name="Chandler M."/>
            <person name="Cleiss J."/>
            <person name="Duran R."/>
            <person name="Elbaz-Poulichet F."/>
            <person name="Fonknechten N."/>
            <person name="Lauga B."/>
            <person name="Mornico D."/>
            <person name="Ortet P."/>
            <person name="Schaeffer C."/>
            <person name="Siguier P."/>
            <person name="Alexander Thil Smith A."/>
            <person name="Van Dorsselaer A."/>
            <person name="Weissenbach J."/>
            <person name="Medigue C."/>
            <person name="Le Paslier D."/>
        </authorList>
    </citation>
    <scope>NUCLEOTIDE SEQUENCE</scope>
</reference>
<comment type="similarity">
    <text evidence="2">Belongs to the TolB family.</text>
</comment>
<dbReference type="SUPFAM" id="SSF69304">
    <property type="entry name" value="Tricorn protease N-terminal domain"/>
    <property type="match status" value="1"/>
</dbReference>
<comment type="subcellular location">
    <subcellularLocation>
        <location evidence="1">Periplasm</location>
    </subcellularLocation>
</comment>